<dbReference type="GO" id="GO:0016887">
    <property type="term" value="F:ATP hydrolysis activity"/>
    <property type="evidence" value="ECO:0007669"/>
    <property type="project" value="InterPro"/>
</dbReference>
<keyword evidence="4" id="KW-0460">Magnesium</keyword>
<feature type="domain" description="AAA+ ATPase" evidence="7">
    <location>
        <begin position="264"/>
        <end position="413"/>
    </location>
</feature>
<dbReference type="GO" id="GO:0006950">
    <property type="term" value="P:response to stress"/>
    <property type="evidence" value="ECO:0007669"/>
    <property type="project" value="UniProtKB-ARBA"/>
</dbReference>
<dbReference type="Pfam" id="PF25568">
    <property type="entry name" value="AAA_lid_At3g28540"/>
    <property type="match status" value="1"/>
</dbReference>
<dbReference type="PANTHER" id="PTHR23070">
    <property type="entry name" value="BCS1 AAA-TYPE ATPASE"/>
    <property type="match status" value="1"/>
</dbReference>
<evidence type="ECO:0000256" key="4">
    <source>
        <dbReference type="ARBA" id="ARBA00022842"/>
    </source>
</evidence>
<dbReference type="OrthoDB" id="10251412at2759"/>
<dbReference type="Gene3D" id="3.40.50.300">
    <property type="entry name" value="P-loop containing nucleotide triphosphate hydrolases"/>
    <property type="match status" value="1"/>
</dbReference>
<dbReference type="RefSeq" id="XP_021718057.1">
    <property type="nucleotide sequence ID" value="XM_021862365.1"/>
</dbReference>
<dbReference type="GO" id="GO:0005524">
    <property type="term" value="F:ATP binding"/>
    <property type="evidence" value="ECO:0007669"/>
    <property type="project" value="InterPro"/>
</dbReference>
<dbReference type="AlphaFoldDB" id="A0A803L6W9"/>
<dbReference type="SUPFAM" id="SSF52540">
    <property type="entry name" value="P-loop containing nucleoside triphosphate hydrolases"/>
    <property type="match status" value="1"/>
</dbReference>
<dbReference type="GeneID" id="110685836"/>
<dbReference type="Proteomes" id="UP000596660">
    <property type="component" value="Unplaced"/>
</dbReference>
<dbReference type="InterPro" id="IPR058017">
    <property type="entry name" value="At3g28540-like_C"/>
</dbReference>
<dbReference type="EnsemblPlants" id="AUR62007608-RA">
    <property type="protein sequence ID" value="AUR62007608-RA:cds"/>
    <property type="gene ID" value="AUR62007608"/>
</dbReference>
<dbReference type="Pfam" id="PF00004">
    <property type="entry name" value="AAA"/>
    <property type="match status" value="1"/>
</dbReference>
<organism evidence="8 9">
    <name type="scientific">Chenopodium quinoa</name>
    <name type="common">Quinoa</name>
    <dbReference type="NCBI Taxonomy" id="63459"/>
    <lineage>
        <taxon>Eukaryota</taxon>
        <taxon>Viridiplantae</taxon>
        <taxon>Streptophyta</taxon>
        <taxon>Embryophyta</taxon>
        <taxon>Tracheophyta</taxon>
        <taxon>Spermatophyta</taxon>
        <taxon>Magnoliopsida</taxon>
        <taxon>eudicotyledons</taxon>
        <taxon>Gunneridae</taxon>
        <taxon>Pentapetalae</taxon>
        <taxon>Caryophyllales</taxon>
        <taxon>Chenopodiaceae</taxon>
        <taxon>Chenopodioideae</taxon>
        <taxon>Atripliceae</taxon>
        <taxon>Chenopodium</taxon>
    </lineage>
</organism>
<comment type="catalytic activity">
    <reaction evidence="5">
        <text>ATP + H2O = ADP + phosphate + H(+)</text>
        <dbReference type="Rhea" id="RHEA:13065"/>
        <dbReference type="ChEBI" id="CHEBI:15377"/>
        <dbReference type="ChEBI" id="CHEBI:15378"/>
        <dbReference type="ChEBI" id="CHEBI:30616"/>
        <dbReference type="ChEBI" id="CHEBI:43474"/>
        <dbReference type="ChEBI" id="CHEBI:456216"/>
    </reaction>
</comment>
<comment type="cofactor">
    <cofactor evidence="1">
        <name>Mg(2+)</name>
        <dbReference type="ChEBI" id="CHEBI:18420"/>
    </cofactor>
</comment>
<protein>
    <recommendedName>
        <fullName evidence="7">AAA+ ATPase domain-containing protein</fullName>
    </recommendedName>
</protein>
<dbReference type="Gene3D" id="6.10.280.40">
    <property type="match status" value="1"/>
</dbReference>
<evidence type="ECO:0000256" key="5">
    <source>
        <dbReference type="ARBA" id="ARBA00049360"/>
    </source>
</evidence>
<dbReference type="InterPro" id="IPR003959">
    <property type="entry name" value="ATPase_AAA_core"/>
</dbReference>
<feature type="transmembrane region" description="Helical" evidence="6">
    <location>
        <begin position="21"/>
        <end position="39"/>
    </location>
</feature>
<evidence type="ECO:0000313" key="9">
    <source>
        <dbReference type="Proteomes" id="UP000596660"/>
    </source>
</evidence>
<keyword evidence="6" id="KW-0812">Transmembrane</keyword>
<reference evidence="8" key="1">
    <citation type="journal article" date="2017" name="Nature">
        <title>The genome of Chenopodium quinoa.</title>
        <authorList>
            <person name="Jarvis D.E."/>
            <person name="Ho Y.S."/>
            <person name="Lightfoot D.J."/>
            <person name="Schmoeckel S.M."/>
            <person name="Li B."/>
            <person name="Borm T.J.A."/>
            <person name="Ohyanagi H."/>
            <person name="Mineta K."/>
            <person name="Michell C.T."/>
            <person name="Saber N."/>
            <person name="Kharbatia N.M."/>
            <person name="Rupper R.R."/>
            <person name="Sharp A.R."/>
            <person name="Dally N."/>
            <person name="Boughton B.A."/>
            <person name="Woo Y.H."/>
            <person name="Gao G."/>
            <person name="Schijlen E.G.W.M."/>
            <person name="Guo X."/>
            <person name="Momin A.A."/>
            <person name="Negrao S."/>
            <person name="Al-Babili S."/>
            <person name="Gehring C."/>
            <person name="Roessner U."/>
            <person name="Jung C."/>
            <person name="Murphy K."/>
            <person name="Arold S.T."/>
            <person name="Gojobori T."/>
            <person name="van der Linden C.G."/>
            <person name="van Loo E.N."/>
            <person name="Jellen E.N."/>
            <person name="Maughan P.J."/>
            <person name="Tester M."/>
        </authorList>
    </citation>
    <scope>NUCLEOTIDE SEQUENCE [LARGE SCALE GENOMIC DNA]</scope>
    <source>
        <strain evidence="8">cv. PI 614886</strain>
    </source>
</reference>
<keyword evidence="3" id="KW-0378">Hydrolase</keyword>
<evidence type="ECO:0000313" key="8">
    <source>
        <dbReference type="EnsemblPlants" id="AUR62007608-RA:cds"/>
    </source>
</evidence>
<evidence type="ECO:0000259" key="7">
    <source>
        <dbReference type="SMART" id="SM00382"/>
    </source>
</evidence>
<proteinExistence type="inferred from homology"/>
<reference evidence="8" key="2">
    <citation type="submission" date="2021-03" db="UniProtKB">
        <authorList>
            <consortium name="EnsemblPlants"/>
        </authorList>
    </citation>
    <scope>IDENTIFICATION</scope>
</reference>
<name>A0A803L6W9_CHEQI</name>
<evidence type="ECO:0000256" key="2">
    <source>
        <dbReference type="ARBA" id="ARBA00007448"/>
    </source>
</evidence>
<dbReference type="InterPro" id="IPR025753">
    <property type="entry name" value="AAA_N_dom"/>
</dbReference>
<accession>A0A803L6W9</accession>
<dbReference type="InterPro" id="IPR027417">
    <property type="entry name" value="P-loop_NTPase"/>
</dbReference>
<keyword evidence="6" id="KW-0472">Membrane</keyword>
<comment type="similarity">
    <text evidence="2">Belongs to the AAA ATPase family. BCS1 subfamily.</text>
</comment>
<gene>
    <name evidence="8" type="primary">LOC110685836</name>
</gene>
<sequence>MKTLTGGISVGTMPMFSASSLFSAYASLTALVTLIQQFYHQIVPKQVRNYISLKLEEWFTKASSATTSFTLVIEQFEDGEFDSFNQVYSACEAYLASKLRSTSTRLKVSRPNKKDRVSFKLAQGEKFSEVFEGIQLEWSFICNNATNYSSHSDVEDSRSSKSRLRNNFYFELSFDPDYKDKVLDSYLPYILKFYDDMVEKKKDLKLYTLDCGGGKSGSWRSVKFKHPFTFDALAMEPEVKKAVVDDLERFLGRREFYKKVGRAWKRGYLLYGPPGTGKSSLIAAMANHLKFDVYDLQLSSVLNDSVLRRLLLSTSNKSILVIEDIDCSLGLADRQVHLVNEGKDKYRNDVDMDSHSQQSQISLSGLLNFIDGLWSSCGDERIFVFTTNHKEKLDSALLRPGRMDMHINMSYLTMPAFRILALNYLNISGEHYLFKEIEELIQATKVSPAQVAEELIRSDDPDIALSSLVKMLKEQKMEHSPKKVNFTKLMNGKVGNCLGSYNNGVHDFSDDYSSD</sequence>
<dbReference type="SMART" id="SM00382">
    <property type="entry name" value="AAA"/>
    <property type="match status" value="1"/>
</dbReference>
<dbReference type="Gramene" id="AUR62007608-RA">
    <property type="protein sequence ID" value="AUR62007608-RA:cds"/>
    <property type="gene ID" value="AUR62007608"/>
</dbReference>
<evidence type="ECO:0000256" key="6">
    <source>
        <dbReference type="SAM" id="Phobius"/>
    </source>
</evidence>
<dbReference type="CDD" id="cd19510">
    <property type="entry name" value="RecA-like_BCS1"/>
    <property type="match status" value="1"/>
</dbReference>
<keyword evidence="9" id="KW-1185">Reference proteome</keyword>
<dbReference type="OMA" id="AFKIRWE"/>
<dbReference type="KEGG" id="cqi:110685836"/>
<dbReference type="InterPro" id="IPR050747">
    <property type="entry name" value="Mitochondrial_chaperone_BCS1"/>
</dbReference>
<dbReference type="InterPro" id="IPR003593">
    <property type="entry name" value="AAA+_ATPase"/>
</dbReference>
<evidence type="ECO:0000256" key="3">
    <source>
        <dbReference type="ARBA" id="ARBA00022801"/>
    </source>
</evidence>
<keyword evidence="6" id="KW-1133">Transmembrane helix</keyword>
<evidence type="ECO:0000256" key="1">
    <source>
        <dbReference type="ARBA" id="ARBA00001946"/>
    </source>
</evidence>
<dbReference type="Pfam" id="PF14363">
    <property type="entry name" value="AAA_assoc"/>
    <property type="match status" value="1"/>
</dbReference>